<feature type="region of interest" description="Disordered" evidence="1">
    <location>
        <begin position="87"/>
        <end position="109"/>
    </location>
</feature>
<reference evidence="2" key="1">
    <citation type="submission" date="2022-07" db="EMBL/GenBank/DDBJ databases">
        <title>Taxonomy of Aspergillus series Nigri: significant species reduction supported by multi-species coalescent approaches.</title>
        <authorList>
            <person name="Bian C."/>
            <person name="Kusuya Y."/>
            <person name="Sklenar F."/>
            <person name="D'hooge E."/>
            <person name="Yaguchi T."/>
            <person name="Takahashi H."/>
            <person name="Hubka V."/>
        </authorList>
    </citation>
    <scope>NUCLEOTIDE SEQUENCE</scope>
    <source>
        <strain evidence="2">CBS 733.88</strain>
    </source>
</reference>
<dbReference type="EMBL" id="BROQ01000146">
    <property type="protein sequence ID" value="GKZ26422.1"/>
    <property type="molecule type" value="Genomic_DNA"/>
</dbReference>
<comment type="caution">
    <text evidence="2">The sequence shown here is derived from an EMBL/GenBank/DDBJ whole genome shotgun (WGS) entry which is preliminary data.</text>
</comment>
<sequence>MPRHMMRNSSLIPFEYLTNRTPNDPCIATTSPIPSWHFTHISYTLINTPPLPPSLSPSISWSNIRIQTHTLHRYILLIPFTTLIASPPSPPSPSTSSSPSPGPSLIQHPFLRDDTTLTFTPTRTKIRIRLNIKIHSLYPPDPPIHQPNFNPPRMIPPREYLAHNTTNGAAGGLVFF</sequence>
<accession>A0A9W6DTF3</accession>
<evidence type="ECO:0000313" key="2">
    <source>
        <dbReference type="EMBL" id="GKZ26422.1"/>
    </source>
</evidence>
<name>A0A9W6DTF3_9EURO</name>
<evidence type="ECO:0000256" key="1">
    <source>
        <dbReference type="SAM" id="MobiDB-lite"/>
    </source>
</evidence>
<gene>
    <name evidence="2" type="ORF">AbraCBS73388_002507</name>
</gene>
<protein>
    <submittedName>
        <fullName evidence="2">Uncharacterized protein</fullName>
    </submittedName>
</protein>
<dbReference type="AlphaFoldDB" id="A0A9W6DTF3"/>
<organism evidence="2 3">
    <name type="scientific">Aspergillus brasiliensis</name>
    <dbReference type="NCBI Taxonomy" id="319629"/>
    <lineage>
        <taxon>Eukaryota</taxon>
        <taxon>Fungi</taxon>
        <taxon>Dikarya</taxon>
        <taxon>Ascomycota</taxon>
        <taxon>Pezizomycotina</taxon>
        <taxon>Eurotiomycetes</taxon>
        <taxon>Eurotiomycetidae</taxon>
        <taxon>Eurotiales</taxon>
        <taxon>Aspergillaceae</taxon>
        <taxon>Aspergillus</taxon>
        <taxon>Aspergillus subgen. Circumdati</taxon>
    </lineage>
</organism>
<evidence type="ECO:0000313" key="3">
    <source>
        <dbReference type="Proteomes" id="UP001143548"/>
    </source>
</evidence>
<proteinExistence type="predicted"/>
<dbReference type="Proteomes" id="UP001143548">
    <property type="component" value="Unassembled WGS sequence"/>
</dbReference>